<sequence>MSGYPKVSIIIPVKEINDYIRESVPEILKLDWPDYEIIIYPDKADSKHKWPKTRIIASGKVGPAEKRDLAIRDAKGEILAFLDDDAYPEPDWLVRMIHCFHEDSKVAAVGGPAITPKHDGVLQKVSGAVFESLVGGGKARNRYLCIGDHCLTEDWPTVNLLVRADVFKQVGGFDNSYWPGEDTKLCLDIINAGYIIKYDPEGVVYHHRRSDLIKHFKQIGNYALHRGHFAKIYPKTSLKLFYFVPTLFDCYIVILLISLLNYGFNGITDIVILIFVPLILYLVLLIVDAIIISIRYRNPIVGLLTIPMVFLTHVWYGVRFVQGLATKKLAR</sequence>
<dbReference type="PANTHER" id="PTHR43685">
    <property type="entry name" value="GLYCOSYLTRANSFERASE"/>
    <property type="match status" value="1"/>
</dbReference>
<dbReference type="SUPFAM" id="SSF53448">
    <property type="entry name" value="Nucleotide-diphospho-sugar transferases"/>
    <property type="match status" value="1"/>
</dbReference>
<evidence type="ECO:0000313" key="3">
    <source>
        <dbReference type="EMBL" id="OGD62077.1"/>
    </source>
</evidence>
<evidence type="ECO:0000259" key="2">
    <source>
        <dbReference type="Pfam" id="PF00535"/>
    </source>
</evidence>
<feature type="transmembrane region" description="Helical" evidence="1">
    <location>
        <begin position="270"/>
        <end position="293"/>
    </location>
</feature>
<keyword evidence="1" id="KW-0472">Membrane</keyword>
<reference evidence="3 4" key="1">
    <citation type="journal article" date="2016" name="Nat. Commun.">
        <title>Thousands of microbial genomes shed light on interconnected biogeochemical processes in an aquifer system.</title>
        <authorList>
            <person name="Anantharaman K."/>
            <person name="Brown C.T."/>
            <person name="Hug L.A."/>
            <person name="Sharon I."/>
            <person name="Castelle C.J."/>
            <person name="Probst A.J."/>
            <person name="Thomas B.C."/>
            <person name="Singh A."/>
            <person name="Wilkins M.J."/>
            <person name="Karaoz U."/>
            <person name="Brodie E.L."/>
            <person name="Williams K.H."/>
            <person name="Hubbard S.S."/>
            <person name="Banfield J.F."/>
        </authorList>
    </citation>
    <scope>NUCLEOTIDE SEQUENCE [LARGE SCALE GENOMIC DNA]</scope>
</reference>
<dbReference type="STRING" id="1797472.A2215_00510"/>
<dbReference type="InterPro" id="IPR050834">
    <property type="entry name" value="Glycosyltransf_2"/>
</dbReference>
<dbReference type="EMBL" id="MEZY01000055">
    <property type="protein sequence ID" value="OGD62077.1"/>
    <property type="molecule type" value="Genomic_DNA"/>
</dbReference>
<dbReference type="PANTHER" id="PTHR43685:SF2">
    <property type="entry name" value="GLYCOSYLTRANSFERASE 2-LIKE DOMAIN-CONTAINING PROTEIN"/>
    <property type="match status" value="1"/>
</dbReference>
<name>A0A1F5E3U1_9BACT</name>
<feature type="domain" description="Glycosyltransferase 2-like" evidence="2">
    <location>
        <begin position="8"/>
        <end position="145"/>
    </location>
</feature>
<accession>A0A1F5E3U1</accession>
<dbReference type="InterPro" id="IPR029044">
    <property type="entry name" value="Nucleotide-diphossugar_trans"/>
</dbReference>
<comment type="caution">
    <text evidence="3">The sequence shown here is derived from an EMBL/GenBank/DDBJ whole genome shotgun (WGS) entry which is preliminary data.</text>
</comment>
<protein>
    <recommendedName>
        <fullName evidence="2">Glycosyltransferase 2-like domain-containing protein</fullName>
    </recommendedName>
</protein>
<evidence type="ECO:0000313" key="4">
    <source>
        <dbReference type="Proteomes" id="UP000178583"/>
    </source>
</evidence>
<feature type="transmembrane region" description="Helical" evidence="1">
    <location>
        <begin position="240"/>
        <end position="264"/>
    </location>
</feature>
<keyword evidence="1" id="KW-0812">Transmembrane</keyword>
<evidence type="ECO:0000256" key="1">
    <source>
        <dbReference type="SAM" id="Phobius"/>
    </source>
</evidence>
<dbReference type="InterPro" id="IPR001173">
    <property type="entry name" value="Glyco_trans_2-like"/>
</dbReference>
<feature type="transmembrane region" description="Helical" evidence="1">
    <location>
        <begin position="300"/>
        <end position="318"/>
    </location>
</feature>
<organism evidence="3 4">
    <name type="scientific">Candidatus Berkelbacteria bacterium RIFOXYA2_FULL_43_10</name>
    <dbReference type="NCBI Taxonomy" id="1797472"/>
    <lineage>
        <taxon>Bacteria</taxon>
        <taxon>Candidatus Berkelbacteria</taxon>
    </lineage>
</organism>
<gene>
    <name evidence="3" type="ORF">A2215_00510</name>
</gene>
<keyword evidence="1" id="KW-1133">Transmembrane helix</keyword>
<dbReference type="Pfam" id="PF00535">
    <property type="entry name" value="Glycos_transf_2"/>
    <property type="match status" value="1"/>
</dbReference>
<dbReference type="Proteomes" id="UP000178583">
    <property type="component" value="Unassembled WGS sequence"/>
</dbReference>
<dbReference type="AlphaFoldDB" id="A0A1F5E3U1"/>
<dbReference type="Gene3D" id="3.90.550.10">
    <property type="entry name" value="Spore Coat Polysaccharide Biosynthesis Protein SpsA, Chain A"/>
    <property type="match status" value="1"/>
</dbReference>
<proteinExistence type="predicted"/>